<dbReference type="InterPro" id="IPR000073">
    <property type="entry name" value="AB_hydrolase_1"/>
</dbReference>
<dbReference type="Gene3D" id="3.40.50.1820">
    <property type="entry name" value="alpha/beta hydrolase"/>
    <property type="match status" value="1"/>
</dbReference>
<keyword evidence="5" id="KW-1185">Reference proteome</keyword>
<name>A0A4Q2M6V6_9MICO</name>
<dbReference type="EMBL" id="SDPM01000001">
    <property type="protein sequence ID" value="RXZ87944.1"/>
    <property type="molecule type" value="Genomic_DNA"/>
</dbReference>
<sequence length="341" mass="36728">MAESSYMPFPVSTDAAEFGLATHAVPTSLGRVSVHYRRERLARDRGTAVILLHGAAGSWTTWTPLLAADRERRAAGRTSLLGDVVIPDLPGWGATPRPVGREFTVDALVRVVAEIARALGYERWIVVGHSSGGFIGLQLAARETSATRGVVAVSPTTHAVIEGVRRPLRGLRLVPAFTGLLAVMRVLARNERGGRRFVRVLDRLGLLRLAVSPLFRHPLRVDASAVRAIATDVRPTSFVLGAADAAHASGDYWRSITCAVESLHGRRDVFLHASDDVRLAAEIPRFRATVLDEAGHFAPIEQPVAVLDALARVAAPGNRQRMPRASESHAASVRSGVSLTR</sequence>
<dbReference type="PANTHER" id="PTHR43798">
    <property type="entry name" value="MONOACYLGLYCEROL LIPASE"/>
    <property type="match status" value="1"/>
</dbReference>
<dbReference type="EMBL" id="JACCBI010000001">
    <property type="protein sequence ID" value="NYD67886.1"/>
    <property type="molecule type" value="Genomic_DNA"/>
</dbReference>
<comment type="caution">
    <text evidence="4">The sequence shown here is derived from an EMBL/GenBank/DDBJ whole genome shotgun (WGS) entry which is preliminary data.</text>
</comment>
<dbReference type="AlphaFoldDB" id="A0A4Q2M6V6"/>
<dbReference type="Proteomes" id="UP000581087">
    <property type="component" value="Unassembled WGS sequence"/>
</dbReference>
<dbReference type="InterPro" id="IPR000639">
    <property type="entry name" value="Epox_hydrolase-like"/>
</dbReference>
<evidence type="ECO:0000313" key="5">
    <source>
        <dbReference type="Proteomes" id="UP000292686"/>
    </source>
</evidence>
<organism evidence="4 5">
    <name type="scientific">Agromyces atrinae</name>
    <dbReference type="NCBI Taxonomy" id="592376"/>
    <lineage>
        <taxon>Bacteria</taxon>
        <taxon>Bacillati</taxon>
        <taxon>Actinomycetota</taxon>
        <taxon>Actinomycetes</taxon>
        <taxon>Micrococcales</taxon>
        <taxon>Microbacteriaceae</taxon>
        <taxon>Agromyces</taxon>
    </lineage>
</organism>
<feature type="region of interest" description="Disordered" evidence="1">
    <location>
        <begin position="318"/>
        <end position="341"/>
    </location>
</feature>
<gene>
    <name evidence="3" type="ORF">BJ972_002405</name>
    <name evidence="4" type="ORF">ESP50_01745</name>
</gene>
<evidence type="ECO:0000256" key="1">
    <source>
        <dbReference type="SAM" id="MobiDB-lite"/>
    </source>
</evidence>
<dbReference type="InterPro" id="IPR029058">
    <property type="entry name" value="AB_hydrolase_fold"/>
</dbReference>
<dbReference type="InterPro" id="IPR050266">
    <property type="entry name" value="AB_hydrolase_sf"/>
</dbReference>
<dbReference type="Proteomes" id="UP000292686">
    <property type="component" value="Unassembled WGS sequence"/>
</dbReference>
<dbReference type="GO" id="GO:0016787">
    <property type="term" value="F:hydrolase activity"/>
    <property type="evidence" value="ECO:0007669"/>
    <property type="project" value="UniProtKB-KW"/>
</dbReference>
<protein>
    <submittedName>
        <fullName evidence="4">Alpha/beta hydrolase</fullName>
    </submittedName>
    <submittedName>
        <fullName evidence="3">Pimeloyl-ACP methyl ester carboxylesterase</fullName>
    </submittedName>
</protein>
<evidence type="ECO:0000313" key="3">
    <source>
        <dbReference type="EMBL" id="NYD67886.1"/>
    </source>
</evidence>
<reference evidence="4 5" key="1">
    <citation type="submission" date="2019-01" db="EMBL/GenBank/DDBJ databases">
        <title>Agromyces.</title>
        <authorList>
            <person name="Li J."/>
        </authorList>
    </citation>
    <scope>NUCLEOTIDE SEQUENCE [LARGE SCALE GENOMIC DNA]</scope>
    <source>
        <strain evidence="4 5">DSM 23870</strain>
    </source>
</reference>
<accession>A0A4Q2M6V6</accession>
<reference evidence="3 6" key="2">
    <citation type="submission" date="2020-07" db="EMBL/GenBank/DDBJ databases">
        <title>Sequencing the genomes of 1000 actinobacteria strains.</title>
        <authorList>
            <person name="Klenk H.-P."/>
        </authorList>
    </citation>
    <scope>NUCLEOTIDE SEQUENCE [LARGE SCALE GENOMIC DNA]</scope>
    <source>
        <strain evidence="3 6">DSM 23870</strain>
    </source>
</reference>
<dbReference type="RefSeq" id="WP_129172208.1">
    <property type="nucleotide sequence ID" value="NZ_JACCBI010000001.1"/>
</dbReference>
<keyword evidence="4" id="KW-0378">Hydrolase</keyword>
<dbReference type="PRINTS" id="PR00412">
    <property type="entry name" value="EPOXHYDRLASE"/>
</dbReference>
<dbReference type="Pfam" id="PF00561">
    <property type="entry name" value="Abhydrolase_1"/>
    <property type="match status" value="1"/>
</dbReference>
<feature type="domain" description="AB hydrolase-1" evidence="2">
    <location>
        <begin position="48"/>
        <end position="298"/>
    </location>
</feature>
<proteinExistence type="predicted"/>
<evidence type="ECO:0000313" key="6">
    <source>
        <dbReference type="Proteomes" id="UP000581087"/>
    </source>
</evidence>
<dbReference type="SUPFAM" id="SSF53474">
    <property type="entry name" value="alpha/beta-Hydrolases"/>
    <property type="match status" value="1"/>
</dbReference>
<dbReference type="OrthoDB" id="5902829at2"/>
<evidence type="ECO:0000259" key="2">
    <source>
        <dbReference type="Pfam" id="PF00561"/>
    </source>
</evidence>
<evidence type="ECO:0000313" key="4">
    <source>
        <dbReference type="EMBL" id="RXZ87944.1"/>
    </source>
</evidence>